<keyword evidence="1" id="KW-0472">Membrane</keyword>
<keyword evidence="1" id="KW-0812">Transmembrane</keyword>
<dbReference type="AlphaFoldDB" id="B4NGT0"/>
<accession>B4NGT0</accession>
<dbReference type="eggNOG" id="ENOG502T7JM">
    <property type="taxonomic scope" value="Eukaryota"/>
</dbReference>
<dbReference type="Proteomes" id="UP000007798">
    <property type="component" value="Unassembled WGS sequence"/>
</dbReference>
<protein>
    <submittedName>
        <fullName evidence="2">Uncharacterized protein</fullName>
    </submittedName>
</protein>
<dbReference type="InParanoid" id="B4NGT0"/>
<sequence>MVDIFQRSCDGVNTAVGIMQSMRITDVRQILDFIGVHHVEVILGLCFFLLMQFTKFTGVLLLAVAIAFGIFYMWDTYFPELSQRRSVNTVTNDYYYARSVRDAQSSARLPPFINTSTNNSDQEVYGGNQKRLRDIATYTNFSSGQSSPRYSDNRMLHI</sequence>
<proteinExistence type="predicted"/>
<organism evidence="2 3">
    <name type="scientific">Drosophila willistoni</name>
    <name type="common">Fruit fly</name>
    <dbReference type="NCBI Taxonomy" id="7260"/>
    <lineage>
        <taxon>Eukaryota</taxon>
        <taxon>Metazoa</taxon>
        <taxon>Ecdysozoa</taxon>
        <taxon>Arthropoda</taxon>
        <taxon>Hexapoda</taxon>
        <taxon>Insecta</taxon>
        <taxon>Pterygota</taxon>
        <taxon>Neoptera</taxon>
        <taxon>Endopterygota</taxon>
        <taxon>Diptera</taxon>
        <taxon>Brachycera</taxon>
        <taxon>Muscomorpha</taxon>
        <taxon>Ephydroidea</taxon>
        <taxon>Drosophilidae</taxon>
        <taxon>Drosophila</taxon>
        <taxon>Sophophora</taxon>
    </lineage>
</organism>
<dbReference type="HOGENOM" id="CLU_1961925_0_0_1"/>
<keyword evidence="3" id="KW-1185">Reference proteome</keyword>
<dbReference type="EMBL" id="CH964272">
    <property type="protein sequence ID" value="EDW84427.2"/>
    <property type="molecule type" value="Genomic_DNA"/>
</dbReference>
<evidence type="ECO:0000313" key="3">
    <source>
        <dbReference type="Proteomes" id="UP000007798"/>
    </source>
</evidence>
<feature type="transmembrane region" description="Helical" evidence="1">
    <location>
        <begin position="56"/>
        <end position="74"/>
    </location>
</feature>
<evidence type="ECO:0000313" key="2">
    <source>
        <dbReference type="EMBL" id="EDW84427.2"/>
    </source>
</evidence>
<keyword evidence="1" id="KW-1133">Transmembrane helix</keyword>
<name>B4NGT0_DROWI</name>
<reference evidence="2 3" key="1">
    <citation type="journal article" date="2007" name="Nature">
        <title>Evolution of genes and genomes on the Drosophila phylogeny.</title>
        <authorList>
            <consortium name="Drosophila 12 Genomes Consortium"/>
            <person name="Clark A.G."/>
            <person name="Eisen M.B."/>
            <person name="Smith D.R."/>
            <person name="Bergman C.M."/>
            <person name="Oliver B."/>
            <person name="Markow T.A."/>
            <person name="Kaufman T.C."/>
            <person name="Kellis M."/>
            <person name="Gelbart W."/>
            <person name="Iyer V.N."/>
            <person name="Pollard D.A."/>
            <person name="Sackton T.B."/>
            <person name="Larracuente A.M."/>
            <person name="Singh N.D."/>
            <person name="Abad J.P."/>
            <person name="Abt D.N."/>
            <person name="Adryan B."/>
            <person name="Aguade M."/>
            <person name="Akashi H."/>
            <person name="Anderson W.W."/>
            <person name="Aquadro C.F."/>
            <person name="Ardell D.H."/>
            <person name="Arguello R."/>
            <person name="Artieri C.G."/>
            <person name="Barbash D.A."/>
            <person name="Barker D."/>
            <person name="Barsanti P."/>
            <person name="Batterham P."/>
            <person name="Batzoglou S."/>
            <person name="Begun D."/>
            <person name="Bhutkar A."/>
            <person name="Blanco E."/>
            <person name="Bosak S.A."/>
            <person name="Bradley R.K."/>
            <person name="Brand A.D."/>
            <person name="Brent M.R."/>
            <person name="Brooks A.N."/>
            <person name="Brown R.H."/>
            <person name="Butlin R.K."/>
            <person name="Caggese C."/>
            <person name="Calvi B.R."/>
            <person name="Bernardo de Carvalho A."/>
            <person name="Caspi A."/>
            <person name="Castrezana S."/>
            <person name="Celniker S.E."/>
            <person name="Chang J.L."/>
            <person name="Chapple C."/>
            <person name="Chatterji S."/>
            <person name="Chinwalla A."/>
            <person name="Civetta A."/>
            <person name="Clifton S.W."/>
            <person name="Comeron J.M."/>
            <person name="Costello J.C."/>
            <person name="Coyne J.A."/>
            <person name="Daub J."/>
            <person name="David R.G."/>
            <person name="Delcher A.L."/>
            <person name="Delehaunty K."/>
            <person name="Do C.B."/>
            <person name="Ebling H."/>
            <person name="Edwards K."/>
            <person name="Eickbush T."/>
            <person name="Evans J.D."/>
            <person name="Filipski A."/>
            <person name="Findeiss S."/>
            <person name="Freyhult E."/>
            <person name="Fulton L."/>
            <person name="Fulton R."/>
            <person name="Garcia A.C."/>
            <person name="Gardiner A."/>
            <person name="Garfield D.A."/>
            <person name="Garvin B.E."/>
            <person name="Gibson G."/>
            <person name="Gilbert D."/>
            <person name="Gnerre S."/>
            <person name="Godfrey J."/>
            <person name="Good R."/>
            <person name="Gotea V."/>
            <person name="Gravely B."/>
            <person name="Greenberg A.J."/>
            <person name="Griffiths-Jones S."/>
            <person name="Gross S."/>
            <person name="Guigo R."/>
            <person name="Gustafson E.A."/>
            <person name="Haerty W."/>
            <person name="Hahn M.W."/>
            <person name="Halligan D.L."/>
            <person name="Halpern A.L."/>
            <person name="Halter G.M."/>
            <person name="Han M.V."/>
            <person name="Heger A."/>
            <person name="Hillier L."/>
            <person name="Hinrichs A.S."/>
            <person name="Holmes I."/>
            <person name="Hoskins R.A."/>
            <person name="Hubisz M.J."/>
            <person name="Hultmark D."/>
            <person name="Huntley M.A."/>
            <person name="Jaffe D.B."/>
            <person name="Jagadeeshan S."/>
            <person name="Jeck W.R."/>
            <person name="Johnson J."/>
            <person name="Jones C.D."/>
            <person name="Jordan W.C."/>
            <person name="Karpen G.H."/>
            <person name="Kataoka E."/>
            <person name="Keightley P.D."/>
            <person name="Kheradpour P."/>
            <person name="Kirkness E.F."/>
            <person name="Koerich L.B."/>
            <person name="Kristiansen K."/>
            <person name="Kudrna D."/>
            <person name="Kulathinal R.J."/>
            <person name="Kumar S."/>
            <person name="Kwok R."/>
            <person name="Lander E."/>
            <person name="Langley C.H."/>
            <person name="Lapoint R."/>
            <person name="Lazzaro B.P."/>
            <person name="Lee S.J."/>
            <person name="Levesque L."/>
            <person name="Li R."/>
            <person name="Lin C.F."/>
            <person name="Lin M.F."/>
            <person name="Lindblad-Toh K."/>
            <person name="Llopart A."/>
            <person name="Long M."/>
            <person name="Low L."/>
            <person name="Lozovsky E."/>
            <person name="Lu J."/>
            <person name="Luo M."/>
            <person name="Machado C.A."/>
            <person name="Makalowski W."/>
            <person name="Marzo M."/>
            <person name="Matsuda M."/>
            <person name="Matzkin L."/>
            <person name="McAllister B."/>
            <person name="McBride C.S."/>
            <person name="McKernan B."/>
            <person name="McKernan K."/>
            <person name="Mendez-Lago M."/>
            <person name="Minx P."/>
            <person name="Mollenhauer M.U."/>
            <person name="Montooth K."/>
            <person name="Mount S.M."/>
            <person name="Mu X."/>
            <person name="Myers E."/>
            <person name="Negre B."/>
            <person name="Newfeld S."/>
            <person name="Nielsen R."/>
            <person name="Noor M.A."/>
            <person name="O'Grady P."/>
            <person name="Pachter L."/>
            <person name="Papaceit M."/>
            <person name="Parisi M.J."/>
            <person name="Parisi M."/>
            <person name="Parts L."/>
            <person name="Pedersen J.S."/>
            <person name="Pesole G."/>
            <person name="Phillippy A.M."/>
            <person name="Ponting C.P."/>
            <person name="Pop M."/>
            <person name="Porcelli D."/>
            <person name="Powell J.R."/>
            <person name="Prohaska S."/>
            <person name="Pruitt K."/>
            <person name="Puig M."/>
            <person name="Quesneville H."/>
            <person name="Ram K.R."/>
            <person name="Rand D."/>
            <person name="Rasmussen M.D."/>
            <person name="Reed L.K."/>
            <person name="Reenan R."/>
            <person name="Reily A."/>
            <person name="Remington K.A."/>
            <person name="Rieger T.T."/>
            <person name="Ritchie M.G."/>
            <person name="Robin C."/>
            <person name="Rogers Y.H."/>
            <person name="Rohde C."/>
            <person name="Rozas J."/>
            <person name="Rubenfield M.J."/>
            <person name="Ruiz A."/>
            <person name="Russo S."/>
            <person name="Salzberg S.L."/>
            <person name="Sanchez-Gracia A."/>
            <person name="Saranga D.J."/>
            <person name="Sato H."/>
            <person name="Schaeffer S.W."/>
            <person name="Schatz M.C."/>
            <person name="Schlenke T."/>
            <person name="Schwartz R."/>
            <person name="Segarra C."/>
            <person name="Singh R.S."/>
            <person name="Sirot L."/>
            <person name="Sirota M."/>
            <person name="Sisneros N.B."/>
            <person name="Smith C.D."/>
            <person name="Smith T.F."/>
            <person name="Spieth J."/>
            <person name="Stage D.E."/>
            <person name="Stark A."/>
            <person name="Stephan W."/>
            <person name="Strausberg R.L."/>
            <person name="Strempel S."/>
            <person name="Sturgill D."/>
            <person name="Sutton G."/>
            <person name="Sutton G.G."/>
            <person name="Tao W."/>
            <person name="Teichmann S."/>
            <person name="Tobari Y.N."/>
            <person name="Tomimura Y."/>
            <person name="Tsolas J.M."/>
            <person name="Valente V.L."/>
            <person name="Venter E."/>
            <person name="Venter J.C."/>
            <person name="Vicario S."/>
            <person name="Vieira F.G."/>
            <person name="Vilella A.J."/>
            <person name="Villasante A."/>
            <person name="Walenz B."/>
            <person name="Wang J."/>
            <person name="Wasserman M."/>
            <person name="Watts T."/>
            <person name="Wilson D."/>
            <person name="Wilson R.K."/>
            <person name="Wing R.A."/>
            <person name="Wolfner M.F."/>
            <person name="Wong A."/>
            <person name="Wong G.K."/>
            <person name="Wu C.I."/>
            <person name="Wu G."/>
            <person name="Yamamoto D."/>
            <person name="Yang H.P."/>
            <person name="Yang S.P."/>
            <person name="Yorke J.A."/>
            <person name="Yoshida K."/>
            <person name="Zdobnov E."/>
            <person name="Zhang P."/>
            <person name="Zhang Y."/>
            <person name="Zimin A.V."/>
            <person name="Baldwin J."/>
            <person name="Abdouelleil A."/>
            <person name="Abdulkadir J."/>
            <person name="Abebe A."/>
            <person name="Abera B."/>
            <person name="Abreu J."/>
            <person name="Acer S.C."/>
            <person name="Aftuck L."/>
            <person name="Alexander A."/>
            <person name="An P."/>
            <person name="Anderson E."/>
            <person name="Anderson S."/>
            <person name="Arachi H."/>
            <person name="Azer M."/>
            <person name="Bachantsang P."/>
            <person name="Barry A."/>
            <person name="Bayul T."/>
            <person name="Berlin A."/>
            <person name="Bessette D."/>
            <person name="Bloom T."/>
            <person name="Blye J."/>
            <person name="Boguslavskiy L."/>
            <person name="Bonnet C."/>
            <person name="Boukhgalter B."/>
            <person name="Bourzgui I."/>
            <person name="Brown A."/>
            <person name="Cahill P."/>
            <person name="Channer S."/>
            <person name="Cheshatsang Y."/>
            <person name="Chuda L."/>
            <person name="Citroen M."/>
            <person name="Collymore A."/>
            <person name="Cooke P."/>
            <person name="Costello M."/>
            <person name="D'Aco K."/>
            <person name="Daza R."/>
            <person name="De Haan G."/>
            <person name="DeGray S."/>
            <person name="DeMaso C."/>
            <person name="Dhargay N."/>
            <person name="Dooley K."/>
            <person name="Dooley E."/>
            <person name="Doricent M."/>
            <person name="Dorje P."/>
            <person name="Dorjee K."/>
            <person name="Dupes A."/>
            <person name="Elong R."/>
            <person name="Falk J."/>
            <person name="Farina A."/>
            <person name="Faro S."/>
            <person name="Ferguson D."/>
            <person name="Fisher S."/>
            <person name="Foley C.D."/>
            <person name="Franke A."/>
            <person name="Friedrich D."/>
            <person name="Gadbois L."/>
            <person name="Gearin G."/>
            <person name="Gearin C.R."/>
            <person name="Giannoukos G."/>
            <person name="Goode T."/>
            <person name="Graham J."/>
            <person name="Grandbois E."/>
            <person name="Grewal S."/>
            <person name="Gyaltsen K."/>
            <person name="Hafez N."/>
            <person name="Hagos B."/>
            <person name="Hall J."/>
            <person name="Henson C."/>
            <person name="Hollinger A."/>
            <person name="Honan T."/>
            <person name="Huard M.D."/>
            <person name="Hughes L."/>
            <person name="Hurhula B."/>
            <person name="Husby M.E."/>
            <person name="Kamat A."/>
            <person name="Kanga B."/>
            <person name="Kashin S."/>
            <person name="Khazanovich D."/>
            <person name="Kisner P."/>
            <person name="Lance K."/>
            <person name="Lara M."/>
            <person name="Lee W."/>
            <person name="Lennon N."/>
            <person name="Letendre F."/>
            <person name="LeVine R."/>
            <person name="Lipovsky A."/>
            <person name="Liu X."/>
            <person name="Liu J."/>
            <person name="Liu S."/>
            <person name="Lokyitsang T."/>
            <person name="Lokyitsang Y."/>
            <person name="Lubonja R."/>
            <person name="Lui A."/>
            <person name="MacDonald P."/>
            <person name="Magnisalis V."/>
            <person name="Maru K."/>
            <person name="Matthews C."/>
            <person name="McCusker W."/>
            <person name="McDonough S."/>
            <person name="Mehta T."/>
            <person name="Meldrim J."/>
            <person name="Meneus L."/>
            <person name="Mihai O."/>
            <person name="Mihalev A."/>
            <person name="Mihova T."/>
            <person name="Mittelman R."/>
            <person name="Mlenga V."/>
            <person name="Montmayeur A."/>
            <person name="Mulrain L."/>
            <person name="Navidi A."/>
            <person name="Naylor J."/>
            <person name="Negash T."/>
            <person name="Nguyen T."/>
            <person name="Nguyen N."/>
            <person name="Nicol R."/>
            <person name="Norbu C."/>
            <person name="Norbu N."/>
            <person name="Novod N."/>
            <person name="O'Neill B."/>
            <person name="Osman S."/>
            <person name="Markiewicz E."/>
            <person name="Oyono O.L."/>
            <person name="Patti C."/>
            <person name="Phunkhang P."/>
            <person name="Pierre F."/>
            <person name="Priest M."/>
            <person name="Raghuraman S."/>
            <person name="Rege F."/>
            <person name="Reyes R."/>
            <person name="Rise C."/>
            <person name="Rogov P."/>
            <person name="Ross K."/>
            <person name="Ryan E."/>
            <person name="Settipalli S."/>
            <person name="Shea T."/>
            <person name="Sherpa N."/>
            <person name="Shi L."/>
            <person name="Shih D."/>
            <person name="Sparrow T."/>
            <person name="Spaulding J."/>
            <person name="Stalker J."/>
            <person name="Stange-Thomann N."/>
            <person name="Stavropoulos S."/>
            <person name="Stone C."/>
            <person name="Strader C."/>
            <person name="Tesfaye S."/>
            <person name="Thomson T."/>
            <person name="Thoulutsang Y."/>
            <person name="Thoulutsang D."/>
            <person name="Topham K."/>
            <person name="Topping I."/>
            <person name="Tsamla T."/>
            <person name="Vassiliev H."/>
            <person name="Vo A."/>
            <person name="Wangchuk T."/>
            <person name="Wangdi T."/>
            <person name="Weiand M."/>
            <person name="Wilkinson J."/>
            <person name="Wilson A."/>
            <person name="Yadav S."/>
            <person name="Young G."/>
            <person name="Yu Q."/>
            <person name="Zembek L."/>
            <person name="Zhong D."/>
            <person name="Zimmer A."/>
            <person name="Zwirko Z."/>
            <person name="Jaffe D.B."/>
            <person name="Alvarez P."/>
            <person name="Brockman W."/>
            <person name="Butler J."/>
            <person name="Chin C."/>
            <person name="Gnerre S."/>
            <person name="Grabherr M."/>
            <person name="Kleber M."/>
            <person name="Mauceli E."/>
            <person name="MacCallum I."/>
        </authorList>
    </citation>
    <scope>NUCLEOTIDE SEQUENCE [LARGE SCALE GENOMIC DNA]</scope>
    <source>
        <strain evidence="3">Tucson 14030-0811.24</strain>
    </source>
</reference>
<feature type="transmembrane region" description="Helical" evidence="1">
    <location>
        <begin position="30"/>
        <end position="50"/>
    </location>
</feature>
<gene>
    <name evidence="2" type="primary">Dwil\GK14118</name>
    <name evidence="2" type="ORF">Dwil_GK14118</name>
</gene>
<dbReference type="OrthoDB" id="7861500at2759"/>
<evidence type="ECO:0000256" key="1">
    <source>
        <dbReference type="SAM" id="Phobius"/>
    </source>
</evidence>